<comment type="subcellular location">
    <subcellularLocation>
        <location evidence="1">Cytoplasm</location>
        <location evidence="1">Nucleoid</location>
    </subcellularLocation>
</comment>
<dbReference type="Pfam" id="PF04381">
    <property type="entry name" value="RdgC"/>
    <property type="match status" value="1"/>
</dbReference>
<name>A0A291LAF1_9CAUD</name>
<reference evidence="4 5" key="1">
    <citation type="submission" date="2017-09" db="EMBL/GenBank/DDBJ databases">
        <title>Phage vB_EcoM_PHB05 against multidrug-resistant shiga toxin-producing Escherichia.</title>
        <authorList>
            <person name="Chen Y."/>
            <person name="Song J."/>
            <person name="Wu B."/>
        </authorList>
    </citation>
    <scope>NUCLEOTIDE SEQUENCE [LARGE SCALE GENOMIC DNA]</scope>
    <source>
        <strain evidence="4">Wastewater</strain>
    </source>
</reference>
<dbReference type="PANTHER" id="PTHR38103">
    <property type="entry name" value="RECOMBINATION-ASSOCIATED PROTEIN RDGC"/>
    <property type="match status" value="1"/>
</dbReference>
<proteinExistence type="predicted"/>
<evidence type="ECO:0000256" key="1">
    <source>
        <dbReference type="ARBA" id="ARBA00004453"/>
    </source>
</evidence>
<protein>
    <submittedName>
        <fullName evidence="4">DNA recombination-dependent growth factor C</fullName>
    </submittedName>
</protein>
<sequence length="294" mass="33141">MFAKNFKSCVTLISGDGLSISALNTVTDKPLDFVVAQGQQAHTIGLVRFEDDGSYVKVFSGLEVIKVGQSVKKVNKKKVKRILNEKLQEMEQEFIAANPTKEFFLDKESKKAIEADIVFSLLPETEADDFYNYVVVDTENSITYVLNGTKKISEDIAVFLREVLGTFPVLPFSVHEEAIIKGFDTILEEHEAERLTLGNYIKLEDSEGVVVWSKESLYESRAVELMEDGKHVVAIGLEYDGFVNFIVDKEFKLSGIKFPKYFNDEEGSFEASVLLCFNEIRGIMQDLIKSTIQK</sequence>
<dbReference type="PANTHER" id="PTHR38103:SF1">
    <property type="entry name" value="RECOMBINATION-ASSOCIATED PROTEIN RDGC"/>
    <property type="match status" value="1"/>
</dbReference>
<dbReference type="KEGG" id="vg:62611793"/>
<dbReference type="GO" id="GO:0003690">
    <property type="term" value="F:double-stranded DNA binding"/>
    <property type="evidence" value="ECO:0007669"/>
    <property type="project" value="TreeGrafter"/>
</dbReference>
<dbReference type="EMBL" id="MF805809">
    <property type="protein sequence ID" value="ATI15823.1"/>
    <property type="molecule type" value="Genomic_DNA"/>
</dbReference>
<dbReference type="InterPro" id="IPR007476">
    <property type="entry name" value="RdgC"/>
</dbReference>
<keyword evidence="5" id="KW-1185">Reference proteome</keyword>
<evidence type="ECO:0000313" key="4">
    <source>
        <dbReference type="EMBL" id="ATI15823.1"/>
    </source>
</evidence>
<dbReference type="GeneID" id="62611793"/>
<keyword evidence="2" id="KW-0963">Cytoplasm</keyword>
<evidence type="ECO:0000256" key="2">
    <source>
        <dbReference type="ARBA" id="ARBA00022490"/>
    </source>
</evidence>
<dbReference type="RefSeq" id="YP_009984449.1">
    <property type="nucleotide sequence ID" value="NC_052652.1"/>
</dbReference>
<dbReference type="GO" id="GO:0009295">
    <property type="term" value="C:nucleoid"/>
    <property type="evidence" value="ECO:0007669"/>
    <property type="project" value="UniProtKB-SubCell"/>
</dbReference>
<evidence type="ECO:0000256" key="3">
    <source>
        <dbReference type="ARBA" id="ARBA00023172"/>
    </source>
</evidence>
<accession>A0A291LAF1</accession>
<evidence type="ECO:0000313" key="5">
    <source>
        <dbReference type="Proteomes" id="UP000230824"/>
    </source>
</evidence>
<dbReference type="Proteomes" id="UP000230824">
    <property type="component" value="Segment"/>
</dbReference>
<organism evidence="4 5">
    <name type="scientific">Escherichia phage vB_EcoM_PHB05</name>
    <dbReference type="NCBI Taxonomy" id="2041347"/>
    <lineage>
        <taxon>Viruses</taxon>
        <taxon>Duplodnaviria</taxon>
        <taxon>Heunggongvirae</taxon>
        <taxon>Uroviricota</taxon>
        <taxon>Caudoviricetes</taxon>
        <taxon>Stephanstirmvirinae</taxon>
        <taxon>Justusliebigvirus</taxon>
        <taxon>Justusliebigvirus PHB05</taxon>
    </lineage>
</organism>
<dbReference type="GO" id="GO:0006310">
    <property type="term" value="P:DNA recombination"/>
    <property type="evidence" value="ECO:0007669"/>
    <property type="project" value="UniProtKB-KW"/>
</dbReference>
<dbReference type="GO" id="GO:0000018">
    <property type="term" value="P:regulation of DNA recombination"/>
    <property type="evidence" value="ECO:0007669"/>
    <property type="project" value="TreeGrafter"/>
</dbReference>
<keyword evidence="3" id="KW-0233">DNA recombination</keyword>